<keyword evidence="2" id="KW-0479">Metal-binding</keyword>
<keyword evidence="4" id="KW-0456">Lyase</keyword>
<dbReference type="EMBL" id="JBHSSW010000028">
    <property type="protein sequence ID" value="MFC6199336.1"/>
    <property type="molecule type" value="Genomic_DNA"/>
</dbReference>
<name>A0ABW1SCB5_9PROT</name>
<comment type="similarity">
    <text evidence="1">Belongs to the Gfa family.</text>
</comment>
<dbReference type="RefSeq" id="WP_377380303.1">
    <property type="nucleotide sequence ID" value="NZ_JBHSSW010000028.1"/>
</dbReference>
<organism evidence="6 7">
    <name type="scientific">Ponticaulis profundi</name>
    <dbReference type="NCBI Taxonomy" id="2665222"/>
    <lineage>
        <taxon>Bacteria</taxon>
        <taxon>Pseudomonadati</taxon>
        <taxon>Pseudomonadota</taxon>
        <taxon>Alphaproteobacteria</taxon>
        <taxon>Hyphomonadales</taxon>
        <taxon>Hyphomonadaceae</taxon>
        <taxon>Ponticaulis</taxon>
    </lineage>
</organism>
<evidence type="ECO:0000313" key="7">
    <source>
        <dbReference type="Proteomes" id="UP001596303"/>
    </source>
</evidence>
<dbReference type="InterPro" id="IPR006913">
    <property type="entry name" value="CENP-V/GFA"/>
</dbReference>
<keyword evidence="3" id="KW-0862">Zinc</keyword>
<feature type="domain" description="CENP-V/GFA" evidence="5">
    <location>
        <begin position="6"/>
        <end position="114"/>
    </location>
</feature>
<dbReference type="Gene3D" id="3.90.1590.10">
    <property type="entry name" value="glutathione-dependent formaldehyde- activating enzyme (gfa)"/>
    <property type="match status" value="1"/>
</dbReference>
<evidence type="ECO:0000256" key="4">
    <source>
        <dbReference type="ARBA" id="ARBA00023239"/>
    </source>
</evidence>
<reference evidence="7" key="1">
    <citation type="journal article" date="2019" name="Int. J. Syst. Evol. Microbiol.">
        <title>The Global Catalogue of Microorganisms (GCM) 10K type strain sequencing project: providing services to taxonomists for standard genome sequencing and annotation.</title>
        <authorList>
            <consortium name="The Broad Institute Genomics Platform"/>
            <consortium name="The Broad Institute Genome Sequencing Center for Infectious Disease"/>
            <person name="Wu L."/>
            <person name="Ma J."/>
        </authorList>
    </citation>
    <scope>NUCLEOTIDE SEQUENCE [LARGE SCALE GENOMIC DNA]</scope>
    <source>
        <strain evidence="7">CGMCC-1.15741</strain>
    </source>
</reference>
<gene>
    <name evidence="6" type="ORF">ACFQDM_14715</name>
</gene>
<dbReference type="Pfam" id="PF04828">
    <property type="entry name" value="GFA"/>
    <property type="match status" value="1"/>
</dbReference>
<sequence>MSEVALNGSCLCGAVHYRAKGPLGTFHHCHCKTCQKAHAAAFTTTLGVSWDGFKWTQGEPIVSFFESSPGKRRWFCPKCGTHLMADFVKSRTRRLRVASLDTPLREKPDMHIWESHTADWFEFGDSLPVKPAGRDS</sequence>
<dbReference type="PROSITE" id="PS51891">
    <property type="entry name" value="CENP_V_GFA"/>
    <property type="match status" value="1"/>
</dbReference>
<protein>
    <submittedName>
        <fullName evidence="6">GFA family protein</fullName>
    </submittedName>
</protein>
<evidence type="ECO:0000259" key="5">
    <source>
        <dbReference type="PROSITE" id="PS51891"/>
    </source>
</evidence>
<evidence type="ECO:0000313" key="6">
    <source>
        <dbReference type="EMBL" id="MFC6199336.1"/>
    </source>
</evidence>
<proteinExistence type="inferred from homology"/>
<dbReference type="Proteomes" id="UP001596303">
    <property type="component" value="Unassembled WGS sequence"/>
</dbReference>
<comment type="caution">
    <text evidence="6">The sequence shown here is derived from an EMBL/GenBank/DDBJ whole genome shotgun (WGS) entry which is preliminary data.</text>
</comment>
<dbReference type="PANTHER" id="PTHR33337">
    <property type="entry name" value="GFA DOMAIN-CONTAINING PROTEIN"/>
    <property type="match status" value="1"/>
</dbReference>
<accession>A0ABW1SCB5</accession>
<evidence type="ECO:0000256" key="1">
    <source>
        <dbReference type="ARBA" id="ARBA00005495"/>
    </source>
</evidence>
<dbReference type="InterPro" id="IPR011057">
    <property type="entry name" value="Mss4-like_sf"/>
</dbReference>
<evidence type="ECO:0000256" key="2">
    <source>
        <dbReference type="ARBA" id="ARBA00022723"/>
    </source>
</evidence>
<evidence type="ECO:0000256" key="3">
    <source>
        <dbReference type="ARBA" id="ARBA00022833"/>
    </source>
</evidence>
<dbReference type="PANTHER" id="PTHR33337:SF40">
    <property type="entry name" value="CENP-V_GFA DOMAIN-CONTAINING PROTEIN-RELATED"/>
    <property type="match status" value="1"/>
</dbReference>
<keyword evidence="7" id="KW-1185">Reference proteome</keyword>
<dbReference type="SUPFAM" id="SSF51316">
    <property type="entry name" value="Mss4-like"/>
    <property type="match status" value="1"/>
</dbReference>